<accession>A0A5B8M9U0</accession>
<keyword evidence="2" id="KW-0812">Transmembrane</keyword>
<name>A0A5B8M9U0_9MICO</name>
<feature type="transmembrane region" description="Helical" evidence="2">
    <location>
        <begin position="113"/>
        <end position="134"/>
    </location>
</feature>
<protein>
    <recommendedName>
        <fullName evidence="5">Signal transduction histidine kinase</fullName>
    </recommendedName>
</protein>
<feature type="transmembrane region" description="Helical" evidence="2">
    <location>
        <begin position="60"/>
        <end position="79"/>
    </location>
</feature>
<keyword evidence="2" id="KW-0472">Membrane</keyword>
<evidence type="ECO:0000256" key="2">
    <source>
        <dbReference type="SAM" id="Phobius"/>
    </source>
</evidence>
<dbReference type="Proteomes" id="UP000320216">
    <property type="component" value="Chromosome"/>
</dbReference>
<proteinExistence type="predicted"/>
<feature type="transmembrane region" description="Helical" evidence="2">
    <location>
        <begin position="7"/>
        <end position="25"/>
    </location>
</feature>
<feature type="transmembrane region" description="Helical" evidence="2">
    <location>
        <begin position="31"/>
        <end position="53"/>
    </location>
</feature>
<feature type="transmembrane region" description="Helical" evidence="2">
    <location>
        <begin position="91"/>
        <end position="108"/>
    </location>
</feature>
<keyword evidence="4" id="KW-1185">Reference proteome</keyword>
<dbReference type="EMBL" id="CP042305">
    <property type="protein sequence ID" value="QDZ16405.1"/>
    <property type="molecule type" value="Genomic_DNA"/>
</dbReference>
<dbReference type="KEGG" id="huw:FPZ11_18100"/>
<dbReference type="RefSeq" id="WP_146322409.1">
    <property type="nucleotide sequence ID" value="NZ_CP042305.1"/>
</dbReference>
<evidence type="ECO:0000256" key="1">
    <source>
        <dbReference type="SAM" id="MobiDB-lite"/>
    </source>
</evidence>
<dbReference type="AlphaFoldDB" id="A0A5B8M9U0"/>
<feature type="compositionally biased region" description="Acidic residues" evidence="1">
    <location>
        <begin position="330"/>
        <end position="345"/>
    </location>
</feature>
<keyword evidence="2" id="KW-1133">Transmembrane helix</keyword>
<organism evidence="3 4">
    <name type="scientific">Humibacter ginsenosidimutans</name>
    <dbReference type="NCBI Taxonomy" id="2599293"/>
    <lineage>
        <taxon>Bacteria</taxon>
        <taxon>Bacillati</taxon>
        <taxon>Actinomycetota</taxon>
        <taxon>Actinomycetes</taxon>
        <taxon>Micrococcales</taxon>
        <taxon>Microbacteriaceae</taxon>
        <taxon>Humibacter</taxon>
    </lineage>
</organism>
<evidence type="ECO:0008006" key="5">
    <source>
        <dbReference type="Google" id="ProtNLM"/>
    </source>
</evidence>
<feature type="transmembrane region" description="Helical" evidence="2">
    <location>
        <begin position="140"/>
        <end position="158"/>
    </location>
</feature>
<dbReference type="OrthoDB" id="5082313at2"/>
<sequence>MITVSRGVMVVLAALFSAYHVVLGITSMGLYAHPAPVIVALCFYAVATVLSLADVRRLVLATWIAAFDLAVSIAVPVLVASQLDTHEETGYATWYVAAIGTLLTIVVVRRGNIFAWFGIAFLVVHTIAFAGVIALGTYGVIGSVVWVVAAAVVTRALGAMTRDATRFARAERQVVEWHAEQEAHVIERQRRLDETYRRAAPLLISIAERGGMLTPDERAECLLLEASMRDDIRGRSLLDDAVRDRVMQARRRGATVVLLDDGGLDETHDDDLQRIHSSLAQALERSRADKLIVRTVESGSPVAVTVVGLRTGGGPGTGTHDAARPRDALDEAAAESEGADDEVELWLEIPRRSPEVTGDIEGGRS</sequence>
<reference evidence="3 4" key="1">
    <citation type="submission" date="2019-07" db="EMBL/GenBank/DDBJ databases">
        <title>Full genome sequence of Humibacter sp. WJ7-1.</title>
        <authorList>
            <person name="Im W.-T."/>
        </authorList>
    </citation>
    <scope>NUCLEOTIDE SEQUENCE [LARGE SCALE GENOMIC DNA]</scope>
    <source>
        <strain evidence="3 4">WJ7-1</strain>
    </source>
</reference>
<evidence type="ECO:0000313" key="4">
    <source>
        <dbReference type="Proteomes" id="UP000320216"/>
    </source>
</evidence>
<gene>
    <name evidence="3" type="ORF">FPZ11_18100</name>
</gene>
<feature type="region of interest" description="Disordered" evidence="1">
    <location>
        <begin position="310"/>
        <end position="365"/>
    </location>
</feature>
<evidence type="ECO:0000313" key="3">
    <source>
        <dbReference type="EMBL" id="QDZ16405.1"/>
    </source>
</evidence>